<evidence type="ECO:0000256" key="4">
    <source>
        <dbReference type="ARBA" id="ARBA00023163"/>
    </source>
</evidence>
<keyword evidence="4" id="KW-0804">Transcription</keyword>
<evidence type="ECO:0000256" key="3">
    <source>
        <dbReference type="ARBA" id="ARBA00023015"/>
    </source>
</evidence>
<keyword evidence="5" id="KW-0539">Nucleus</keyword>
<comment type="subcellular location">
    <subcellularLocation>
        <location evidence="1">Nucleus</location>
    </subcellularLocation>
</comment>
<evidence type="ECO:0000259" key="7">
    <source>
        <dbReference type="SMART" id="SM00906"/>
    </source>
</evidence>
<gene>
    <name evidence="8" type="ORF">EC973_001836</name>
</gene>
<evidence type="ECO:0000313" key="9">
    <source>
        <dbReference type="Proteomes" id="UP000605846"/>
    </source>
</evidence>
<keyword evidence="2" id="KW-0479">Metal-binding</keyword>
<dbReference type="InterPro" id="IPR007219">
    <property type="entry name" value="XnlR_reg_dom"/>
</dbReference>
<evidence type="ECO:0000256" key="5">
    <source>
        <dbReference type="ARBA" id="ARBA00023242"/>
    </source>
</evidence>
<dbReference type="GO" id="GO:0005634">
    <property type="term" value="C:nucleus"/>
    <property type="evidence" value="ECO:0007669"/>
    <property type="project" value="UniProtKB-SubCell"/>
</dbReference>
<dbReference type="PANTHER" id="PTHR47338:SF5">
    <property type="entry name" value="ZN(II)2CYS6 TRANSCRIPTION FACTOR (EUROFUNG)"/>
    <property type="match status" value="1"/>
</dbReference>
<reference evidence="8" key="1">
    <citation type="submission" date="2020-01" db="EMBL/GenBank/DDBJ databases">
        <title>Genome Sequencing of Three Apophysomyces-Like Fungal Strains Confirms a Novel Fungal Genus in the Mucoromycota with divergent Burkholderia-like Endosymbiotic Bacteria.</title>
        <authorList>
            <person name="Stajich J.E."/>
            <person name="Macias A.M."/>
            <person name="Carter-House D."/>
            <person name="Lovett B."/>
            <person name="Kasson L.R."/>
            <person name="Berry K."/>
            <person name="Grigoriev I."/>
            <person name="Chang Y."/>
            <person name="Spatafora J."/>
            <person name="Kasson M.T."/>
        </authorList>
    </citation>
    <scope>NUCLEOTIDE SEQUENCE</scope>
    <source>
        <strain evidence="8">NRRL A-21654</strain>
    </source>
</reference>
<proteinExistence type="predicted"/>
<name>A0A8H7BNQ6_9FUNG</name>
<dbReference type="Gene3D" id="4.10.240.10">
    <property type="entry name" value="Zn(2)-C6 fungal-type DNA-binding domain"/>
    <property type="match status" value="1"/>
</dbReference>
<dbReference type="GO" id="GO:0006351">
    <property type="term" value="P:DNA-templated transcription"/>
    <property type="evidence" value="ECO:0007669"/>
    <property type="project" value="InterPro"/>
</dbReference>
<feature type="compositionally biased region" description="Polar residues" evidence="6">
    <location>
        <begin position="516"/>
        <end position="558"/>
    </location>
</feature>
<dbReference type="GO" id="GO:0008270">
    <property type="term" value="F:zinc ion binding"/>
    <property type="evidence" value="ECO:0007669"/>
    <property type="project" value="InterPro"/>
</dbReference>
<feature type="region of interest" description="Disordered" evidence="6">
    <location>
        <begin position="51"/>
        <end position="81"/>
    </location>
</feature>
<evidence type="ECO:0000256" key="6">
    <source>
        <dbReference type="SAM" id="MobiDB-lite"/>
    </source>
</evidence>
<dbReference type="CDD" id="cd12148">
    <property type="entry name" value="fungal_TF_MHR"/>
    <property type="match status" value="1"/>
</dbReference>
<accession>A0A8H7BNQ6</accession>
<evidence type="ECO:0000256" key="2">
    <source>
        <dbReference type="ARBA" id="ARBA00022723"/>
    </source>
</evidence>
<dbReference type="SMART" id="SM00906">
    <property type="entry name" value="Fungal_trans"/>
    <property type="match status" value="1"/>
</dbReference>
<dbReference type="GO" id="GO:0000981">
    <property type="term" value="F:DNA-binding transcription factor activity, RNA polymerase II-specific"/>
    <property type="evidence" value="ECO:0007669"/>
    <property type="project" value="InterPro"/>
</dbReference>
<dbReference type="CDD" id="cd00067">
    <property type="entry name" value="GAL4"/>
    <property type="match status" value="1"/>
</dbReference>
<organism evidence="8 9">
    <name type="scientific">Apophysomyces ossiformis</name>
    <dbReference type="NCBI Taxonomy" id="679940"/>
    <lineage>
        <taxon>Eukaryota</taxon>
        <taxon>Fungi</taxon>
        <taxon>Fungi incertae sedis</taxon>
        <taxon>Mucoromycota</taxon>
        <taxon>Mucoromycotina</taxon>
        <taxon>Mucoromycetes</taxon>
        <taxon>Mucorales</taxon>
        <taxon>Mucorineae</taxon>
        <taxon>Mucoraceae</taxon>
        <taxon>Apophysomyces</taxon>
    </lineage>
</organism>
<evidence type="ECO:0000313" key="8">
    <source>
        <dbReference type="EMBL" id="KAF7723594.1"/>
    </source>
</evidence>
<dbReference type="AlphaFoldDB" id="A0A8H7BNQ6"/>
<keyword evidence="9" id="KW-1185">Reference proteome</keyword>
<dbReference type="EMBL" id="JABAYA010000146">
    <property type="protein sequence ID" value="KAF7723594.1"/>
    <property type="molecule type" value="Genomic_DNA"/>
</dbReference>
<dbReference type="SUPFAM" id="SSF57701">
    <property type="entry name" value="Zn2/Cys6 DNA-binding domain"/>
    <property type="match status" value="1"/>
</dbReference>
<sequence length="653" mass="73047">TKCDGVKPVCGNCARLHQDCQYIASNKKRGPRQSHIDLLEKRLAKMEAMLNRPSTSEEKENGELISPGPEATNDSEDQPTHSNVRSFAELLPSTAVIDHLVELFSDMPEVKEYPPWQAGEKYASKARQCLANVIDEPCVSNVQGLILLATHEYGCGRGPRMALQVDLHRETAMEKPGADMILVEDWIDAEVRRKVFWELFLQDKFASAATGRPTCIQEEDCKLFLPSEDDSHLTKDHFCAVSIDGNTTVRYEVQKGEDGNTLGLKASRVDTSQGVVSLTPIWRQLGWPAHIFWETSLLGKVTQFVNRSKKSEDTYTPDDPNSEFVALDRQIDDWGKRLPLHMRNTPANLERHRSLVSYDSSRFVLAHVLHNALIVLLHRPALVLAESLSKEGGPSDKIDYILNSVDKCMTAADNVTVMLKSINSRRELLPPFLTYLAYIMATIVVNNSFSPKREEAQKAQMALAEHFRLLQAMRSHWAMADKLYFMIRDLYAMHKNVMRKIVCKEGVPGHVKKANHNQASVTLPTNNTPSSLASGNTNFGNTGNQVHTASFEPSNPENEPSLAPPMVRKIPLAGLSLSTSDWASLTDWQQGEYQESMIATRQTIERTIGPNQYFQAPLRLENFGSFDTLGLELDPFDTNPLPSNQVADSTFGT</sequence>
<dbReference type="PANTHER" id="PTHR47338">
    <property type="entry name" value="ZN(II)2CYS6 TRANSCRIPTION FACTOR (EUROFUNG)-RELATED"/>
    <property type="match status" value="1"/>
</dbReference>
<protein>
    <recommendedName>
        <fullName evidence="7">Xylanolytic transcriptional activator regulatory domain-containing protein</fullName>
    </recommendedName>
</protein>
<dbReference type="Pfam" id="PF04082">
    <property type="entry name" value="Fungal_trans"/>
    <property type="match status" value="1"/>
</dbReference>
<feature type="non-terminal residue" evidence="8">
    <location>
        <position position="653"/>
    </location>
</feature>
<dbReference type="GO" id="GO:0003677">
    <property type="term" value="F:DNA binding"/>
    <property type="evidence" value="ECO:0007669"/>
    <property type="project" value="InterPro"/>
</dbReference>
<dbReference type="Proteomes" id="UP000605846">
    <property type="component" value="Unassembled WGS sequence"/>
</dbReference>
<feature type="region of interest" description="Disordered" evidence="6">
    <location>
        <begin position="514"/>
        <end position="562"/>
    </location>
</feature>
<evidence type="ECO:0000256" key="1">
    <source>
        <dbReference type="ARBA" id="ARBA00004123"/>
    </source>
</evidence>
<dbReference type="InterPro" id="IPR050815">
    <property type="entry name" value="TF_fung"/>
</dbReference>
<dbReference type="OrthoDB" id="2123952at2759"/>
<dbReference type="InterPro" id="IPR036864">
    <property type="entry name" value="Zn2-C6_fun-type_DNA-bd_sf"/>
</dbReference>
<comment type="caution">
    <text evidence="8">The sequence shown here is derived from an EMBL/GenBank/DDBJ whole genome shotgun (WGS) entry which is preliminary data.</text>
</comment>
<feature type="domain" description="Xylanolytic transcriptional activator regulatory" evidence="7">
    <location>
        <begin position="139"/>
        <end position="232"/>
    </location>
</feature>
<keyword evidence="3" id="KW-0805">Transcription regulation</keyword>
<dbReference type="InterPro" id="IPR001138">
    <property type="entry name" value="Zn2Cys6_DnaBD"/>
</dbReference>